<proteinExistence type="predicted"/>
<sequence>MQNHFNCSEEEFEDLLDNFQGKDDTSTEMKYSSHWHPLLMYTSIMTSYIAENCEDSKHLCTPSKESQNCDVMRYTIGKCTSVVPYHPCGVYKPNYEESCLDEFNMPVKEYNQHCVMVTVNMTTQPKCLLTRCRSIKDMEFLINSTWGKCKVNEMAKINDVTLNCPEEGAICYEKEKYANRTFCSMHSDRAISIRMHFSDQTYESLLDNNRVRDFKVSILQSIAENLQISVQHIVNATLTIFKGAFLDFTVCPPPSINEDEFGNLIDKTQQFLITGSFTHIFKGATEFPVASSSIVIEPEIAVSFSDYEGFRMLQVIPIICGIFVVASFIASVVRLLMSQKQRPKRESVELEDFSESNFAQNSNQKLTV</sequence>
<evidence type="ECO:0000256" key="1">
    <source>
        <dbReference type="SAM" id="Phobius"/>
    </source>
</evidence>
<evidence type="ECO:0000313" key="2">
    <source>
        <dbReference type="EMBL" id="GIY58631.1"/>
    </source>
</evidence>
<keyword evidence="1" id="KW-0472">Membrane</keyword>
<keyword evidence="1" id="KW-1133">Transmembrane helix</keyword>
<keyword evidence="1" id="KW-0812">Transmembrane</keyword>
<feature type="transmembrane region" description="Helical" evidence="1">
    <location>
        <begin position="315"/>
        <end position="337"/>
    </location>
</feature>
<reference evidence="2 3" key="1">
    <citation type="submission" date="2021-06" db="EMBL/GenBank/DDBJ databases">
        <title>Caerostris extrusa draft genome.</title>
        <authorList>
            <person name="Kono N."/>
            <person name="Arakawa K."/>
        </authorList>
    </citation>
    <scope>NUCLEOTIDE SEQUENCE [LARGE SCALE GENOMIC DNA]</scope>
</reference>
<keyword evidence="3" id="KW-1185">Reference proteome</keyword>
<protein>
    <submittedName>
        <fullName evidence="2">Leishmanolysin-like peptidase</fullName>
    </submittedName>
</protein>
<comment type="caution">
    <text evidence="2">The sequence shown here is derived from an EMBL/GenBank/DDBJ whole genome shotgun (WGS) entry which is preliminary data.</text>
</comment>
<accession>A0AAV4UL96</accession>
<evidence type="ECO:0000313" key="3">
    <source>
        <dbReference type="Proteomes" id="UP001054945"/>
    </source>
</evidence>
<organism evidence="2 3">
    <name type="scientific">Caerostris extrusa</name>
    <name type="common">Bark spider</name>
    <name type="synonym">Caerostris bankana</name>
    <dbReference type="NCBI Taxonomy" id="172846"/>
    <lineage>
        <taxon>Eukaryota</taxon>
        <taxon>Metazoa</taxon>
        <taxon>Ecdysozoa</taxon>
        <taxon>Arthropoda</taxon>
        <taxon>Chelicerata</taxon>
        <taxon>Arachnida</taxon>
        <taxon>Araneae</taxon>
        <taxon>Araneomorphae</taxon>
        <taxon>Entelegynae</taxon>
        <taxon>Araneoidea</taxon>
        <taxon>Araneidae</taxon>
        <taxon>Caerostris</taxon>
    </lineage>
</organism>
<gene>
    <name evidence="2" type="primary">Lmln</name>
    <name evidence="2" type="ORF">CEXT_444751</name>
</gene>
<dbReference type="EMBL" id="BPLR01013083">
    <property type="protein sequence ID" value="GIY58631.1"/>
    <property type="molecule type" value="Genomic_DNA"/>
</dbReference>
<dbReference type="Proteomes" id="UP001054945">
    <property type="component" value="Unassembled WGS sequence"/>
</dbReference>
<dbReference type="AlphaFoldDB" id="A0AAV4UL96"/>
<name>A0AAV4UL96_CAEEX</name>